<proteinExistence type="predicted"/>
<dbReference type="GO" id="GO:0019323">
    <property type="term" value="P:pentose catabolic process"/>
    <property type="evidence" value="ECO:0007669"/>
    <property type="project" value="TreeGrafter"/>
</dbReference>
<gene>
    <name evidence="4" type="ORF">SAMN02745124_01753</name>
</gene>
<protein>
    <submittedName>
        <fullName evidence="4">Ribulose-5-phosphate 4-epimerase/Fuculose-1-phosphate aldolase</fullName>
    </submittedName>
</protein>
<evidence type="ECO:0000256" key="1">
    <source>
        <dbReference type="ARBA" id="ARBA00022723"/>
    </source>
</evidence>
<dbReference type="PANTHER" id="PTHR22789">
    <property type="entry name" value="FUCULOSE PHOSPHATE ALDOLASE"/>
    <property type="match status" value="1"/>
</dbReference>
<evidence type="ECO:0000313" key="4">
    <source>
        <dbReference type="EMBL" id="SHH75550.1"/>
    </source>
</evidence>
<feature type="domain" description="Class II aldolase/adducin N-terminal" evidence="3">
    <location>
        <begin position="23"/>
        <end position="201"/>
    </location>
</feature>
<dbReference type="InterPro" id="IPR001303">
    <property type="entry name" value="Aldolase_II/adducin_N"/>
</dbReference>
<keyword evidence="1" id="KW-0479">Metal-binding</keyword>
<dbReference type="Pfam" id="PF00596">
    <property type="entry name" value="Aldolase_II"/>
    <property type="match status" value="1"/>
</dbReference>
<dbReference type="SMART" id="SM01007">
    <property type="entry name" value="Aldolase_II"/>
    <property type="match status" value="1"/>
</dbReference>
<dbReference type="EMBL" id="FQXS01000008">
    <property type="protein sequence ID" value="SHH75550.1"/>
    <property type="molecule type" value="Genomic_DNA"/>
</dbReference>
<organism evidence="4 5">
    <name type="scientific">Desulfofustis glycolicus DSM 9705</name>
    <dbReference type="NCBI Taxonomy" id="1121409"/>
    <lineage>
        <taxon>Bacteria</taxon>
        <taxon>Pseudomonadati</taxon>
        <taxon>Thermodesulfobacteriota</taxon>
        <taxon>Desulfobulbia</taxon>
        <taxon>Desulfobulbales</taxon>
        <taxon>Desulfocapsaceae</taxon>
        <taxon>Desulfofustis</taxon>
    </lineage>
</organism>
<name>A0A1M5VK35_9BACT</name>
<dbReference type="GO" id="GO:0046872">
    <property type="term" value="F:metal ion binding"/>
    <property type="evidence" value="ECO:0007669"/>
    <property type="project" value="UniProtKB-KW"/>
</dbReference>
<keyword evidence="5" id="KW-1185">Reference proteome</keyword>
<dbReference type="InterPro" id="IPR050197">
    <property type="entry name" value="Aldolase_class_II_sugar_metab"/>
</dbReference>
<evidence type="ECO:0000313" key="5">
    <source>
        <dbReference type="Proteomes" id="UP000184139"/>
    </source>
</evidence>
<keyword evidence="2" id="KW-0456">Lyase</keyword>
<reference evidence="4 5" key="1">
    <citation type="submission" date="2016-11" db="EMBL/GenBank/DDBJ databases">
        <authorList>
            <person name="Jaros S."/>
            <person name="Januszkiewicz K."/>
            <person name="Wedrychowicz H."/>
        </authorList>
    </citation>
    <scope>NUCLEOTIDE SEQUENCE [LARGE SCALE GENOMIC DNA]</scope>
    <source>
        <strain evidence="4 5">DSM 9705</strain>
    </source>
</reference>
<dbReference type="SUPFAM" id="SSF53639">
    <property type="entry name" value="AraD/HMP-PK domain-like"/>
    <property type="match status" value="1"/>
</dbReference>
<dbReference type="Gene3D" id="3.40.225.10">
    <property type="entry name" value="Class II aldolase/adducin N-terminal domain"/>
    <property type="match status" value="1"/>
</dbReference>
<dbReference type="GO" id="GO:0005829">
    <property type="term" value="C:cytosol"/>
    <property type="evidence" value="ECO:0007669"/>
    <property type="project" value="TreeGrafter"/>
</dbReference>
<dbReference type="AlphaFoldDB" id="A0A1M5VK35"/>
<dbReference type="GO" id="GO:0016832">
    <property type="term" value="F:aldehyde-lyase activity"/>
    <property type="evidence" value="ECO:0007669"/>
    <property type="project" value="TreeGrafter"/>
</dbReference>
<dbReference type="PANTHER" id="PTHR22789:SF0">
    <property type="entry name" value="3-OXO-TETRONATE 4-PHOSPHATE DECARBOXYLASE-RELATED"/>
    <property type="match status" value="1"/>
</dbReference>
<dbReference type="InterPro" id="IPR036409">
    <property type="entry name" value="Aldolase_II/adducin_N_sf"/>
</dbReference>
<evidence type="ECO:0000259" key="3">
    <source>
        <dbReference type="SMART" id="SM01007"/>
    </source>
</evidence>
<dbReference type="STRING" id="1121409.SAMN02745124_01753"/>
<sequence>MWADWFAFSLNGVFLMNDTQMIQELIDYSRLLFERKLIHASGGNTSVRRGNTVWISRTGAELGALTEDLVVTVDLDGTVINGSAPSKEMGMHLAMYRARPDAGAVIHAHPTFSIAYSTKIKDATHDAVPPFTAAFYVRAGRVPMIPYHPSGAMSLHEAVVDLAPHYHALLLRQHGLLVAGTTMAATLGIVEEIEQCCQIAVLVNGSGEALNSAQCLAIDQAMDRSWQD</sequence>
<dbReference type="Proteomes" id="UP000184139">
    <property type="component" value="Unassembled WGS sequence"/>
</dbReference>
<evidence type="ECO:0000256" key="2">
    <source>
        <dbReference type="ARBA" id="ARBA00023239"/>
    </source>
</evidence>
<accession>A0A1M5VK35</accession>